<dbReference type="InterPro" id="IPR049625">
    <property type="entry name" value="Glyco_transf_61_cat"/>
</dbReference>
<reference evidence="2" key="1">
    <citation type="journal article" date="2022" name="ISME J.">
        <title>Identification of active gaseous-alkane degraders at natural gas seeps.</title>
        <authorList>
            <person name="Farhan Ul Haque M."/>
            <person name="Hernandez M."/>
            <person name="Crombie A.T."/>
            <person name="Murrell J.C."/>
        </authorList>
    </citation>
    <scope>NUCLEOTIDE SEQUENCE</scope>
    <source>
        <strain evidence="2">PC2</strain>
    </source>
</reference>
<dbReference type="Pfam" id="PF04577">
    <property type="entry name" value="Glyco_transf_61"/>
    <property type="match status" value="1"/>
</dbReference>
<evidence type="ECO:0000313" key="2">
    <source>
        <dbReference type="EMBL" id="MCI4684295.1"/>
    </source>
</evidence>
<sequence>MTDAAFVWRFFDLGESRLALTAPFRRRAQVRPAAELARAFHALAHEPPYGEGAVQPPPGGLALFEDACCLGGALIAASGALVAESLVAKSLVAGPRRGALRQESDGAASVRIWPLTSMRRLAGDYIFLRQPGDGDYARWLIDLLPRVVVAAQFCDLSAFRFVVARSTSQRMQVVRDSLGLFGVRPERIVAIGDAPTFFQRLVFPLPAAKYPCGKSPRAIEALEYLPARFPDASDAPRRLYVKTGEDEALLDLLKPSGFVAVEPERMSFAERARAFGKAEWIAGAAGAGLANAALAPRGLRLLAVTARGDEEAFYRDLAEVKQGRFFSLRPDADSAAVTALFDDFLA</sequence>
<keyword evidence="3" id="KW-1185">Reference proteome</keyword>
<protein>
    <submittedName>
        <fullName evidence="2">Glycosyltransferase family 61 protein</fullName>
    </submittedName>
</protein>
<evidence type="ECO:0000313" key="3">
    <source>
        <dbReference type="Proteomes" id="UP001139104"/>
    </source>
</evidence>
<dbReference type="EMBL" id="JAIVFP010000001">
    <property type="protein sequence ID" value="MCI4684295.1"/>
    <property type="molecule type" value="Genomic_DNA"/>
</dbReference>
<dbReference type="Proteomes" id="UP001139104">
    <property type="component" value="Unassembled WGS sequence"/>
</dbReference>
<evidence type="ECO:0000259" key="1">
    <source>
        <dbReference type="Pfam" id="PF04577"/>
    </source>
</evidence>
<feature type="domain" description="Glycosyltransferase 61 catalytic" evidence="1">
    <location>
        <begin position="137"/>
        <end position="300"/>
    </location>
</feature>
<dbReference type="RefSeq" id="WP_243068198.1">
    <property type="nucleotide sequence ID" value="NZ_JAIVFK010000030.1"/>
</dbReference>
<organism evidence="2 3">
    <name type="scientific">Candidatus Rhodoblastus alkanivorans</name>
    <dbReference type="NCBI Taxonomy" id="2954117"/>
    <lineage>
        <taxon>Bacteria</taxon>
        <taxon>Pseudomonadati</taxon>
        <taxon>Pseudomonadota</taxon>
        <taxon>Alphaproteobacteria</taxon>
        <taxon>Hyphomicrobiales</taxon>
        <taxon>Rhodoblastaceae</taxon>
        <taxon>Rhodoblastus</taxon>
    </lineage>
</organism>
<proteinExistence type="predicted"/>
<name>A0ABS9Z9D2_9HYPH</name>
<comment type="caution">
    <text evidence="2">The sequence shown here is derived from an EMBL/GenBank/DDBJ whole genome shotgun (WGS) entry which is preliminary data.</text>
</comment>
<gene>
    <name evidence="2" type="ORF">K2U94_16260</name>
</gene>
<accession>A0ABS9Z9D2</accession>